<evidence type="ECO:0000313" key="4">
    <source>
        <dbReference type="Proteomes" id="UP000198816"/>
    </source>
</evidence>
<dbReference type="STRING" id="1058.SAMN05421783_11177"/>
<dbReference type="PANTHER" id="PTHR34595:SF7">
    <property type="entry name" value="SLL1039 PROTEIN"/>
    <property type="match status" value="1"/>
</dbReference>
<dbReference type="PANTHER" id="PTHR34595">
    <property type="entry name" value="BLR5612 PROTEIN"/>
    <property type="match status" value="1"/>
</dbReference>
<protein>
    <submittedName>
        <fullName evidence="3">Uncharacterized conserved protein, circularly permuted ATPgrasp superfamily</fullName>
    </submittedName>
</protein>
<dbReference type="AlphaFoldDB" id="A0A1H2XQX2"/>
<accession>A0A1H2XQX2</accession>
<dbReference type="Gene3D" id="3.30.1490.270">
    <property type="match status" value="1"/>
</dbReference>
<dbReference type="InterPro" id="IPR051680">
    <property type="entry name" value="ATP-dep_Glu-Cys_Ligase-2"/>
</dbReference>
<reference evidence="4" key="1">
    <citation type="submission" date="2016-10" db="EMBL/GenBank/DDBJ databases">
        <authorList>
            <person name="Varghese N."/>
            <person name="Submissions S."/>
        </authorList>
    </citation>
    <scope>NUCLEOTIDE SEQUENCE [LARGE SCALE GENOMIC DNA]</scope>
    <source>
        <strain evidence="4">DSM 217</strain>
    </source>
</reference>
<dbReference type="Pfam" id="PF14403">
    <property type="entry name" value="CP_ATPgrasp_2"/>
    <property type="match status" value="1"/>
</dbReference>
<dbReference type="InterPro" id="IPR016450">
    <property type="entry name" value="UCP005522"/>
</dbReference>
<evidence type="ECO:0000313" key="3">
    <source>
        <dbReference type="EMBL" id="SDW95108.1"/>
    </source>
</evidence>
<organism evidence="3 4">
    <name type="scientific">Thiocapsa roseopersicina</name>
    <dbReference type="NCBI Taxonomy" id="1058"/>
    <lineage>
        <taxon>Bacteria</taxon>
        <taxon>Pseudomonadati</taxon>
        <taxon>Pseudomonadota</taxon>
        <taxon>Gammaproteobacteria</taxon>
        <taxon>Chromatiales</taxon>
        <taxon>Chromatiaceae</taxon>
        <taxon>Thiocapsa</taxon>
    </lineage>
</organism>
<dbReference type="SUPFAM" id="SSF56059">
    <property type="entry name" value="Glutathione synthetase ATP-binding domain-like"/>
    <property type="match status" value="1"/>
</dbReference>
<sequence length="485" mass="53635">MSIDWNAYPSEGFYDELVTGNGHRAIAGLLADLEALGPEELVARQEAADVSIKEMGITFTVYSEEGGAIDRTWPFDIIPRIIAQSEWERVDAGLRQRVQALNLFIDDLYHDQKVIKDGVFPAEVLAKSVNFRPQCVGVDPPLGIWAHICGSDLVRDADGTLYVLEDNLRVPSGVSYMLENRLVTKRVLPELFEHYAPLPVDDYPSELFDTLAALSPRPADYPAVVVLTPGIYNSAYFEHSYLAQQMGCELVEGRDLFVDKDDCVYMRTVDGLARVDVVYRRIDDLFLDPEAFLPDSALGVPGLMRAWKAGNVALANAPGAGVADDKVVYAFVPELIRYYLDADPIIPNVPTYRCMEADALAYTLENMERMVVKPANESGGYGMLVGPASTKAEREHFAELIKKDPRNYIAQPALKLSTVPTIIGKKLEPRHVDLRPFILSADRQQVTMGGLTRVAMRKGSLVVNSSQGGGSKDTWIVPEPPQTDE</sequence>
<evidence type="ECO:0000259" key="2">
    <source>
        <dbReference type="Pfam" id="PF14403"/>
    </source>
</evidence>
<proteinExistence type="predicted"/>
<dbReference type="OrthoDB" id="9804079at2"/>
<dbReference type="Gene3D" id="3.40.50.11290">
    <property type="match status" value="1"/>
</dbReference>
<feature type="domain" description="Circularly permuted ATP-grasp type 2" evidence="2">
    <location>
        <begin position="79"/>
        <end position="455"/>
    </location>
</feature>
<dbReference type="Proteomes" id="UP000198816">
    <property type="component" value="Unassembled WGS sequence"/>
</dbReference>
<evidence type="ECO:0000256" key="1">
    <source>
        <dbReference type="SAM" id="MobiDB-lite"/>
    </source>
</evidence>
<dbReference type="InterPro" id="IPR025841">
    <property type="entry name" value="CP_ATPgrasp_2"/>
</dbReference>
<name>A0A1H2XQX2_THIRO</name>
<gene>
    <name evidence="3" type="ORF">SAMN05421783_11177</name>
</gene>
<dbReference type="EMBL" id="FNNZ01000011">
    <property type="protein sequence ID" value="SDW95108.1"/>
    <property type="molecule type" value="Genomic_DNA"/>
</dbReference>
<dbReference type="PIRSF" id="PIRSF005522">
    <property type="entry name" value="UCP005522"/>
    <property type="match status" value="1"/>
</dbReference>
<feature type="region of interest" description="Disordered" evidence="1">
    <location>
        <begin position="463"/>
        <end position="485"/>
    </location>
</feature>
<keyword evidence="4" id="KW-1185">Reference proteome</keyword>
<dbReference type="RefSeq" id="WP_093032561.1">
    <property type="nucleotide sequence ID" value="NZ_FNNZ01000011.1"/>
</dbReference>